<comment type="catalytic activity">
    <reaction evidence="9 10">
        <text>L-cysteinyl-[protein] + hexadecanoyl-CoA = S-hexadecanoyl-L-cysteinyl-[protein] + CoA</text>
        <dbReference type="Rhea" id="RHEA:36683"/>
        <dbReference type="Rhea" id="RHEA-COMP:10131"/>
        <dbReference type="Rhea" id="RHEA-COMP:11032"/>
        <dbReference type="ChEBI" id="CHEBI:29950"/>
        <dbReference type="ChEBI" id="CHEBI:57287"/>
        <dbReference type="ChEBI" id="CHEBI:57379"/>
        <dbReference type="ChEBI" id="CHEBI:74151"/>
        <dbReference type="EC" id="2.3.1.225"/>
    </reaction>
</comment>
<gene>
    <name evidence="13" type="ORF">IV203_018246</name>
</gene>
<dbReference type="PANTHER" id="PTHR22883:SF43">
    <property type="entry name" value="PALMITOYLTRANSFERASE APP"/>
    <property type="match status" value="1"/>
</dbReference>
<evidence type="ECO:0000313" key="13">
    <source>
        <dbReference type="EMBL" id="KAG7372103.1"/>
    </source>
</evidence>
<dbReference type="GO" id="GO:0005794">
    <property type="term" value="C:Golgi apparatus"/>
    <property type="evidence" value="ECO:0007669"/>
    <property type="project" value="TreeGrafter"/>
</dbReference>
<keyword evidence="14" id="KW-1185">Reference proteome</keyword>
<dbReference type="OrthoDB" id="9909019at2759"/>
<comment type="similarity">
    <text evidence="10">Belongs to the DHHC palmitoyltransferase family.</text>
</comment>
<feature type="transmembrane region" description="Helical" evidence="10">
    <location>
        <begin position="133"/>
        <end position="151"/>
    </location>
</feature>
<dbReference type="Pfam" id="PF01529">
    <property type="entry name" value="DHHC"/>
    <property type="match status" value="1"/>
</dbReference>
<sequence>MTIAAPQTDTPLDDQTQDPLNDENDDPENVDDDVQLADQSFERIGEDGDYDMESLLPSNVPNTNGSAIDKGLPNPDTTDSMTPLEIHMQTNIENDNSASFCCGQIKPYNLGNVQIIFPDFFDTSGWGVLGPHWFGPACVWLILVGASHLCIKAIYWRNLGIGSIVICYLFLALCTYRLSDVSLRDPGIVLDKEIPAHVPLDRVNQYRFCDRCQVWQPPDGVHCPECNVCVAGYDHHCVWMGTCIGKRNYRQFVLFNMSWLYYIVYLFFWILTFGPLFIKPR</sequence>
<organism evidence="13 14">
    <name type="scientific">Nitzschia inconspicua</name>
    <dbReference type="NCBI Taxonomy" id="303405"/>
    <lineage>
        <taxon>Eukaryota</taxon>
        <taxon>Sar</taxon>
        <taxon>Stramenopiles</taxon>
        <taxon>Ochrophyta</taxon>
        <taxon>Bacillariophyta</taxon>
        <taxon>Bacillariophyceae</taxon>
        <taxon>Bacillariophycidae</taxon>
        <taxon>Bacillariales</taxon>
        <taxon>Bacillariaceae</taxon>
        <taxon>Nitzschia</taxon>
    </lineage>
</organism>
<dbReference type="GO" id="GO:0006612">
    <property type="term" value="P:protein targeting to membrane"/>
    <property type="evidence" value="ECO:0007669"/>
    <property type="project" value="TreeGrafter"/>
</dbReference>
<feature type="compositionally biased region" description="Low complexity" evidence="11">
    <location>
        <begin position="1"/>
        <end position="10"/>
    </location>
</feature>
<dbReference type="PROSITE" id="PS50216">
    <property type="entry name" value="DHHC"/>
    <property type="match status" value="1"/>
</dbReference>
<reference evidence="13" key="1">
    <citation type="journal article" date="2021" name="Sci. Rep.">
        <title>Diploid genomic architecture of Nitzschia inconspicua, an elite biomass production diatom.</title>
        <authorList>
            <person name="Oliver A."/>
            <person name="Podell S."/>
            <person name="Pinowska A."/>
            <person name="Traller J.C."/>
            <person name="Smith S.R."/>
            <person name="McClure R."/>
            <person name="Beliaev A."/>
            <person name="Bohutskyi P."/>
            <person name="Hill E.A."/>
            <person name="Rabines A."/>
            <person name="Zheng H."/>
            <person name="Allen L.Z."/>
            <person name="Kuo A."/>
            <person name="Grigoriev I.V."/>
            <person name="Allen A.E."/>
            <person name="Hazlebeck D."/>
            <person name="Allen E.E."/>
        </authorList>
    </citation>
    <scope>NUCLEOTIDE SEQUENCE</scope>
    <source>
        <strain evidence="13">Hildebrandi</strain>
    </source>
</reference>
<keyword evidence="2 10" id="KW-0808">Transferase</keyword>
<feature type="compositionally biased region" description="Acidic residues" evidence="11">
    <location>
        <begin position="11"/>
        <end position="34"/>
    </location>
</feature>
<evidence type="ECO:0000256" key="2">
    <source>
        <dbReference type="ARBA" id="ARBA00022679"/>
    </source>
</evidence>
<keyword evidence="5 10" id="KW-0472">Membrane</keyword>
<evidence type="ECO:0000256" key="8">
    <source>
        <dbReference type="ARBA" id="ARBA00023315"/>
    </source>
</evidence>
<evidence type="ECO:0000256" key="1">
    <source>
        <dbReference type="ARBA" id="ARBA00004127"/>
    </source>
</evidence>
<dbReference type="EC" id="2.3.1.225" evidence="10"/>
<name>A0A9K3Q5R0_9STRA</name>
<keyword evidence="7" id="KW-0449">Lipoprotein</keyword>
<keyword evidence="4 10" id="KW-1133">Transmembrane helix</keyword>
<feature type="domain" description="Palmitoyltransferase DHHC" evidence="12">
    <location>
        <begin position="204"/>
        <end position="272"/>
    </location>
</feature>
<dbReference type="Proteomes" id="UP000693970">
    <property type="component" value="Unassembled WGS sequence"/>
</dbReference>
<dbReference type="EMBL" id="JAGRRH010000003">
    <property type="protein sequence ID" value="KAG7372103.1"/>
    <property type="molecule type" value="Genomic_DNA"/>
</dbReference>
<protein>
    <recommendedName>
        <fullName evidence="10">Palmitoyltransferase</fullName>
        <ecNumber evidence="10">2.3.1.225</ecNumber>
    </recommendedName>
</protein>
<feature type="region of interest" description="Disordered" evidence="11">
    <location>
        <begin position="1"/>
        <end position="34"/>
    </location>
</feature>
<evidence type="ECO:0000256" key="11">
    <source>
        <dbReference type="SAM" id="MobiDB-lite"/>
    </source>
</evidence>
<feature type="transmembrane region" description="Helical" evidence="10">
    <location>
        <begin position="259"/>
        <end position="278"/>
    </location>
</feature>
<evidence type="ECO:0000256" key="5">
    <source>
        <dbReference type="ARBA" id="ARBA00023136"/>
    </source>
</evidence>
<reference evidence="13" key="2">
    <citation type="submission" date="2021-04" db="EMBL/GenBank/DDBJ databases">
        <authorList>
            <person name="Podell S."/>
        </authorList>
    </citation>
    <scope>NUCLEOTIDE SEQUENCE</scope>
    <source>
        <strain evidence="13">Hildebrandi</strain>
    </source>
</reference>
<dbReference type="GO" id="GO:0005783">
    <property type="term" value="C:endoplasmic reticulum"/>
    <property type="evidence" value="ECO:0007669"/>
    <property type="project" value="TreeGrafter"/>
</dbReference>
<comment type="subcellular location">
    <subcellularLocation>
        <location evidence="1">Endomembrane system</location>
        <topology evidence="1">Multi-pass membrane protein</topology>
    </subcellularLocation>
</comment>
<evidence type="ECO:0000256" key="4">
    <source>
        <dbReference type="ARBA" id="ARBA00022989"/>
    </source>
</evidence>
<accession>A0A9K3Q5R0</accession>
<dbReference type="AlphaFoldDB" id="A0A9K3Q5R0"/>
<comment type="domain">
    <text evidence="10">The DHHC domain is required for palmitoyltransferase activity.</text>
</comment>
<dbReference type="InterPro" id="IPR039859">
    <property type="entry name" value="PFA4/ZDH16/20/ERF2-like"/>
</dbReference>
<evidence type="ECO:0000256" key="9">
    <source>
        <dbReference type="ARBA" id="ARBA00048048"/>
    </source>
</evidence>
<evidence type="ECO:0000256" key="7">
    <source>
        <dbReference type="ARBA" id="ARBA00023288"/>
    </source>
</evidence>
<keyword evidence="3 10" id="KW-0812">Transmembrane</keyword>
<keyword evidence="6" id="KW-0564">Palmitate</keyword>
<dbReference type="PANTHER" id="PTHR22883">
    <property type="entry name" value="ZINC FINGER DHHC DOMAIN CONTAINING PROTEIN"/>
    <property type="match status" value="1"/>
</dbReference>
<feature type="transmembrane region" description="Helical" evidence="10">
    <location>
        <begin position="158"/>
        <end position="178"/>
    </location>
</feature>
<proteinExistence type="inferred from homology"/>
<evidence type="ECO:0000313" key="14">
    <source>
        <dbReference type="Proteomes" id="UP000693970"/>
    </source>
</evidence>
<evidence type="ECO:0000256" key="3">
    <source>
        <dbReference type="ARBA" id="ARBA00022692"/>
    </source>
</evidence>
<evidence type="ECO:0000256" key="6">
    <source>
        <dbReference type="ARBA" id="ARBA00023139"/>
    </source>
</evidence>
<evidence type="ECO:0000256" key="10">
    <source>
        <dbReference type="RuleBase" id="RU079119"/>
    </source>
</evidence>
<dbReference type="InterPro" id="IPR001594">
    <property type="entry name" value="Palmitoyltrfase_DHHC"/>
</dbReference>
<comment type="caution">
    <text evidence="13">The sequence shown here is derived from an EMBL/GenBank/DDBJ whole genome shotgun (WGS) entry which is preliminary data.</text>
</comment>
<keyword evidence="8 10" id="KW-0012">Acyltransferase</keyword>
<dbReference type="GO" id="GO:0019706">
    <property type="term" value="F:protein-cysteine S-palmitoyltransferase activity"/>
    <property type="evidence" value="ECO:0007669"/>
    <property type="project" value="UniProtKB-EC"/>
</dbReference>
<evidence type="ECO:0000259" key="12">
    <source>
        <dbReference type="Pfam" id="PF01529"/>
    </source>
</evidence>